<comment type="similarity">
    <text evidence="8">Belongs to the NhaC Na(+)/H(+) (TC 2.A.35) antiporter family.</text>
</comment>
<evidence type="ECO:0000256" key="7">
    <source>
        <dbReference type="ARBA" id="ARBA00023136"/>
    </source>
</evidence>
<feature type="transmembrane region" description="Helical" evidence="9">
    <location>
        <begin position="193"/>
        <end position="214"/>
    </location>
</feature>
<gene>
    <name evidence="11" type="ORF">HMPREF9723_02141</name>
</gene>
<evidence type="ECO:0000313" key="11">
    <source>
        <dbReference type="EMBL" id="EMB20681.1"/>
    </source>
</evidence>
<evidence type="ECO:0000256" key="5">
    <source>
        <dbReference type="ARBA" id="ARBA00022692"/>
    </source>
</evidence>
<evidence type="ECO:0000256" key="1">
    <source>
        <dbReference type="ARBA" id="ARBA00004651"/>
    </source>
</evidence>
<organism evidence="11">
    <name type="scientific">Treponema denticola OTK</name>
    <dbReference type="NCBI Taxonomy" id="999434"/>
    <lineage>
        <taxon>Bacteria</taxon>
        <taxon>Pseudomonadati</taxon>
        <taxon>Spirochaetota</taxon>
        <taxon>Spirochaetia</taxon>
        <taxon>Spirochaetales</taxon>
        <taxon>Treponemataceae</taxon>
        <taxon>Treponema</taxon>
    </lineage>
</organism>
<feature type="transmembrane region" description="Helical" evidence="9">
    <location>
        <begin position="74"/>
        <end position="100"/>
    </location>
</feature>
<protein>
    <submittedName>
        <fullName evidence="11">Na+/H+ antiporter NhaC</fullName>
    </submittedName>
</protein>
<evidence type="ECO:0000256" key="8">
    <source>
        <dbReference type="ARBA" id="ARBA00038435"/>
    </source>
</evidence>
<evidence type="ECO:0000256" key="3">
    <source>
        <dbReference type="ARBA" id="ARBA00022449"/>
    </source>
</evidence>
<evidence type="ECO:0000256" key="6">
    <source>
        <dbReference type="ARBA" id="ARBA00022989"/>
    </source>
</evidence>
<keyword evidence="3" id="KW-0050">Antiport</keyword>
<comment type="subcellular location">
    <subcellularLocation>
        <location evidence="1">Cell membrane</location>
        <topology evidence="1">Multi-pass membrane protein</topology>
    </subcellularLocation>
</comment>
<feature type="transmembrane region" description="Helical" evidence="9">
    <location>
        <begin position="406"/>
        <end position="427"/>
    </location>
</feature>
<feature type="transmembrane region" description="Helical" evidence="9">
    <location>
        <begin position="112"/>
        <end position="132"/>
    </location>
</feature>
<feature type="transmembrane region" description="Helical" evidence="9">
    <location>
        <begin position="35"/>
        <end position="53"/>
    </location>
</feature>
<keyword evidence="4" id="KW-1003">Cell membrane</keyword>
<feature type="transmembrane region" description="Helical" evidence="9">
    <location>
        <begin position="313"/>
        <end position="333"/>
    </location>
</feature>
<feature type="transmembrane region" description="Helical" evidence="9">
    <location>
        <begin position="144"/>
        <end position="163"/>
    </location>
</feature>
<dbReference type="GO" id="GO:0005886">
    <property type="term" value="C:plasma membrane"/>
    <property type="evidence" value="ECO:0007669"/>
    <property type="project" value="UniProtKB-SubCell"/>
</dbReference>
<comment type="caution">
    <text evidence="11">The sequence shown here is derived from an EMBL/GenBank/DDBJ whole genome shotgun (WGS) entry which is preliminary data.</text>
</comment>
<feature type="transmembrane region" description="Helical" evidence="9">
    <location>
        <begin position="259"/>
        <end position="276"/>
    </location>
</feature>
<feature type="transmembrane region" description="Helical" evidence="9">
    <location>
        <begin position="353"/>
        <end position="386"/>
    </location>
</feature>
<dbReference type="PANTHER" id="PTHR33451">
    <property type="entry name" value="MALATE-2H(+)/NA(+)-LACTATE ANTIPORTER"/>
    <property type="match status" value="1"/>
</dbReference>
<evidence type="ECO:0000259" key="10">
    <source>
        <dbReference type="Pfam" id="PF03553"/>
    </source>
</evidence>
<evidence type="ECO:0000256" key="4">
    <source>
        <dbReference type="ARBA" id="ARBA00022475"/>
    </source>
</evidence>
<feature type="transmembrane region" description="Helical" evidence="9">
    <location>
        <begin position="9"/>
        <end position="29"/>
    </location>
</feature>
<dbReference type="PATRIC" id="fig|999434.4.peg.2229"/>
<evidence type="ECO:0000256" key="9">
    <source>
        <dbReference type="SAM" id="Phobius"/>
    </source>
</evidence>
<keyword evidence="6 9" id="KW-1133">Transmembrane helix</keyword>
<dbReference type="RefSeq" id="WP_002693165.1">
    <property type="nucleotide sequence ID" value="NZ_CM001797.1"/>
</dbReference>
<reference evidence="11" key="1">
    <citation type="submission" date="2012-01" db="EMBL/GenBank/DDBJ databases">
        <title>The Genome Sequence of Treponema denticola OTK.</title>
        <authorList>
            <consortium name="The Broad Institute Genome Sequencing Platform"/>
            <person name="Earl A."/>
            <person name="Ward D."/>
            <person name="Feldgarden M."/>
            <person name="Gevers D."/>
            <person name="Blanton J.M."/>
            <person name="Fenno C.J."/>
            <person name="Baranova O.V."/>
            <person name="Mathney J."/>
            <person name="Dewhirst F.E."/>
            <person name="Izard J."/>
            <person name="Young S.K."/>
            <person name="Zeng Q."/>
            <person name="Gargeya S."/>
            <person name="Fitzgerald M."/>
            <person name="Haas B."/>
            <person name="Abouelleil A."/>
            <person name="Alvarado L."/>
            <person name="Arachchi H.M."/>
            <person name="Berlin A."/>
            <person name="Chapman S.B."/>
            <person name="Gearin G."/>
            <person name="Goldberg J."/>
            <person name="Griggs A."/>
            <person name="Gujja S."/>
            <person name="Hansen M."/>
            <person name="Heiman D."/>
            <person name="Howarth C."/>
            <person name="Larimer J."/>
            <person name="Lui A."/>
            <person name="MacDonald P.J.P."/>
            <person name="McCowen C."/>
            <person name="Montmayeur A."/>
            <person name="Murphy C."/>
            <person name="Neiman D."/>
            <person name="Pearson M."/>
            <person name="Priest M."/>
            <person name="Roberts A."/>
            <person name="Saif S."/>
            <person name="Shea T."/>
            <person name="Sisk P."/>
            <person name="Stolte C."/>
            <person name="Sykes S."/>
            <person name="Wortman J."/>
            <person name="Nusbaum C."/>
            <person name="Birren B."/>
        </authorList>
    </citation>
    <scope>NUCLEOTIDE SEQUENCE [LARGE SCALE GENOMIC DNA]</scope>
    <source>
        <strain evidence="11">OTK</strain>
    </source>
</reference>
<dbReference type="AlphaFoldDB" id="A0A0F6MP20"/>
<keyword evidence="2" id="KW-0813">Transport</keyword>
<evidence type="ECO:0000256" key="2">
    <source>
        <dbReference type="ARBA" id="ARBA00022448"/>
    </source>
</evidence>
<dbReference type="PANTHER" id="PTHR33451:SF3">
    <property type="entry name" value="MALATE-2H(+)_NA(+)-LACTATE ANTIPORTER"/>
    <property type="match status" value="1"/>
</dbReference>
<feature type="transmembrane region" description="Helical" evidence="9">
    <location>
        <begin position="439"/>
        <end position="458"/>
    </location>
</feature>
<dbReference type="InterPro" id="IPR052180">
    <property type="entry name" value="NhaC_Na-H+_Antiporter"/>
</dbReference>
<dbReference type="Proteomes" id="UP000011701">
    <property type="component" value="Chromosome"/>
</dbReference>
<accession>A0A0F6MP20</accession>
<dbReference type="InterPro" id="IPR018461">
    <property type="entry name" value="Na/H_Antiport_NhaC-like_C"/>
</dbReference>
<dbReference type="EMBL" id="AGDY01000009">
    <property type="protein sequence ID" value="EMB20681.1"/>
    <property type="molecule type" value="Genomic_DNA"/>
</dbReference>
<dbReference type="HOGENOM" id="CLU_033405_1_0_12"/>
<feature type="domain" description="Na+/H+ antiporter NhaC-like C-terminal" evidence="10">
    <location>
        <begin position="160"/>
        <end position="453"/>
    </location>
</feature>
<dbReference type="GO" id="GO:0015297">
    <property type="term" value="F:antiporter activity"/>
    <property type="evidence" value="ECO:0007669"/>
    <property type="project" value="UniProtKB-KW"/>
</dbReference>
<name>A0A0F6MP20_TREDN</name>
<proteinExistence type="inferred from homology"/>
<keyword evidence="5 9" id="KW-0812">Transmembrane</keyword>
<keyword evidence="7 9" id="KW-0472">Membrane</keyword>
<dbReference type="Pfam" id="PF03553">
    <property type="entry name" value="Na_H_antiporter"/>
    <property type="match status" value="1"/>
</dbReference>
<sequence>MVKDNKKMSFLAALVVIGIMMTTIMFFTIVIKSSIVTTFFIICVEVIIIGLILKHPFKELEKAGFEYTLKAMPAFFILLTVGAMVAMWIASGVVPTLIYVGLKLISPKIVPMMAMLLSSIASLVTGTSYGSIATVGVAMMGIGASMNIPLPMVAGAVISGAFFGDCLSPCSDTTNITSAATQTPLMTEIRHMLPAQLIVYILSLVIFTIQGFKYGGVGMDRSSIDVILKVLQDNFKISFVAIIPVIIVIVMLVMKLPTLLSLAGGIFSGALIGVLYQNIPVKQLIGYLQKGYFINVGLPTIEKILNRGGIASMYNMAILIVLAMFVSGILTYTGVMDSFINVLVKKIRGTVSLIIITMVLAYFISAFAGSFTLSSVITSTFMLPLYRKQKLRSENLARVIQMTSNYGGALIPWNGHAVYAFSTLGVATTAYLPYCYVNFLAPLMVIILAVTGVSMTKYTKEEMKELEMEEL</sequence>
<feature type="transmembrane region" description="Helical" evidence="9">
    <location>
        <begin position="235"/>
        <end position="253"/>
    </location>
</feature>